<keyword evidence="3" id="KW-1185">Reference proteome</keyword>
<protein>
    <submittedName>
        <fullName evidence="2">Uncharacterized protein</fullName>
    </submittedName>
</protein>
<organism evidence="2 3">
    <name type="scientific">Colletotrichum spinosum</name>
    <dbReference type="NCBI Taxonomy" id="1347390"/>
    <lineage>
        <taxon>Eukaryota</taxon>
        <taxon>Fungi</taxon>
        <taxon>Dikarya</taxon>
        <taxon>Ascomycota</taxon>
        <taxon>Pezizomycotina</taxon>
        <taxon>Sordariomycetes</taxon>
        <taxon>Hypocreomycetidae</taxon>
        <taxon>Glomerellales</taxon>
        <taxon>Glomerellaceae</taxon>
        <taxon>Colletotrichum</taxon>
        <taxon>Colletotrichum orbiculare species complex</taxon>
    </lineage>
</organism>
<reference evidence="2 3" key="1">
    <citation type="submission" date="2018-11" db="EMBL/GenBank/DDBJ databases">
        <title>Genome sequence and assembly of Colletotrichum spinosum.</title>
        <authorList>
            <person name="Gan P."/>
            <person name="Shirasu K."/>
        </authorList>
    </citation>
    <scope>NUCLEOTIDE SEQUENCE [LARGE SCALE GENOMIC DNA]</scope>
    <source>
        <strain evidence="2 3">CBS 515.97</strain>
    </source>
</reference>
<name>A0A4R8PXF9_9PEZI</name>
<evidence type="ECO:0000313" key="3">
    <source>
        <dbReference type="Proteomes" id="UP000295083"/>
    </source>
</evidence>
<feature type="region of interest" description="Disordered" evidence="1">
    <location>
        <begin position="120"/>
        <end position="160"/>
    </location>
</feature>
<feature type="compositionally biased region" description="Basic residues" evidence="1">
    <location>
        <begin position="66"/>
        <end position="82"/>
    </location>
</feature>
<accession>A0A4R8PXF9</accession>
<feature type="compositionally biased region" description="Basic and acidic residues" evidence="1">
    <location>
        <begin position="29"/>
        <end position="44"/>
    </location>
</feature>
<feature type="compositionally biased region" description="Basic residues" evidence="1">
    <location>
        <begin position="1"/>
        <end position="10"/>
    </location>
</feature>
<comment type="caution">
    <text evidence="2">The sequence shown here is derived from an EMBL/GenBank/DDBJ whole genome shotgun (WGS) entry which is preliminary data.</text>
</comment>
<sequence>MAGGRGRRWVGRHESEKENNLLSSVRYRSPSDEKHLDGRAKPDDTGSVVGQSRPPGSDCKLDSRCARSRRKTTGWSKLRKQATRGEAAAGNADRAVMSRLTTPIAMKRGCSNDYVEAQARNEGEELDKADDRVPTVVSRSGERLRWRRESKAKARHEQRW</sequence>
<dbReference type="AlphaFoldDB" id="A0A4R8PXF9"/>
<feature type="compositionally biased region" description="Basic and acidic residues" evidence="1">
    <location>
        <begin position="140"/>
        <end position="160"/>
    </location>
</feature>
<evidence type="ECO:0000256" key="1">
    <source>
        <dbReference type="SAM" id="MobiDB-lite"/>
    </source>
</evidence>
<proteinExistence type="predicted"/>
<gene>
    <name evidence="2" type="ORF">C8035_v009512</name>
</gene>
<dbReference type="Proteomes" id="UP000295083">
    <property type="component" value="Unassembled WGS sequence"/>
</dbReference>
<dbReference type="EMBL" id="QAPG01001807">
    <property type="protein sequence ID" value="TDZ27664.1"/>
    <property type="molecule type" value="Genomic_DNA"/>
</dbReference>
<evidence type="ECO:0000313" key="2">
    <source>
        <dbReference type="EMBL" id="TDZ27664.1"/>
    </source>
</evidence>
<feature type="region of interest" description="Disordered" evidence="1">
    <location>
        <begin position="1"/>
        <end position="90"/>
    </location>
</feature>